<dbReference type="SMART" id="SM01086">
    <property type="entry name" value="ClpB_D2-small"/>
    <property type="match status" value="1"/>
</dbReference>
<dbReference type="GO" id="GO:0005524">
    <property type="term" value="F:ATP binding"/>
    <property type="evidence" value="ECO:0007669"/>
    <property type="project" value="UniProtKB-UniRule"/>
</dbReference>
<dbReference type="HAMAP" id="MF_00249">
    <property type="entry name" value="HslU"/>
    <property type="match status" value="1"/>
</dbReference>
<evidence type="ECO:0000256" key="5">
    <source>
        <dbReference type="ARBA" id="ARBA00022840"/>
    </source>
</evidence>
<dbReference type="CDD" id="cd19498">
    <property type="entry name" value="RecA-like_HslU"/>
    <property type="match status" value="1"/>
</dbReference>
<dbReference type="STRING" id="1616788.AR543_11195"/>
<dbReference type="KEGG" id="pbv:AR543_11195"/>
<dbReference type="RefSeq" id="WP_060534425.1">
    <property type="nucleotide sequence ID" value="NZ_CP013023.1"/>
</dbReference>
<evidence type="ECO:0000256" key="7">
    <source>
        <dbReference type="ARBA" id="ARBA00065893"/>
    </source>
</evidence>
<dbReference type="GO" id="GO:0009376">
    <property type="term" value="C:HslUV protease complex"/>
    <property type="evidence" value="ECO:0007669"/>
    <property type="project" value="UniProtKB-UniRule"/>
</dbReference>
<evidence type="ECO:0000256" key="4">
    <source>
        <dbReference type="ARBA" id="ARBA00022741"/>
    </source>
</evidence>
<dbReference type="PANTHER" id="PTHR48102">
    <property type="entry name" value="ATP-DEPENDENT CLP PROTEASE ATP-BINDING SUBUNIT CLPX-LIKE, MITOCHONDRIAL-RELATED"/>
    <property type="match status" value="1"/>
</dbReference>
<comment type="subunit">
    <text evidence="7">A double ring-shaped homohexamer of ClpQ is capped on each side by a ring-shaped ClpY homohexamer. The assembly of the ClpQ/ClpY complex is dependent on binding of ATP.</text>
</comment>
<dbReference type="InterPro" id="IPR003959">
    <property type="entry name" value="ATPase_AAA_core"/>
</dbReference>
<evidence type="ECO:0000313" key="12">
    <source>
        <dbReference type="EMBL" id="ANF96512.1"/>
    </source>
</evidence>
<evidence type="ECO:0000256" key="8">
    <source>
        <dbReference type="HAMAP-Rule" id="MF_00249"/>
    </source>
</evidence>
<evidence type="ECO:0000259" key="11">
    <source>
        <dbReference type="SMART" id="SM01086"/>
    </source>
</evidence>
<feature type="binding site" evidence="8">
    <location>
        <position position="282"/>
    </location>
    <ligand>
        <name>ATP</name>
        <dbReference type="ChEBI" id="CHEBI:30616"/>
    </ligand>
</feature>
<sequence length="469" mass="53175">MNNDHNALTPRQIVAELDKYIVGQKKAKKSVAVALRNRYRRSLLEEDVQDEIVPKNILMIGPTGVGKTEIARRLAKLVHAPFIKVEATKFTEVGYVGRDVESMVRDLVETAIRMVKLERTEQVKDKAEEAANERIVRILVPSSSKSKMQRNPFEMLFGGNNNQPEEPVEHTTDDSSIQEKRRQVRFELLSGKLEDQIIEVEVEDSTPNMMDMFMGQGNDQMGMNMQEMLGSFLPKRMKKRKLTIKEARKVLTQQEANKLLDMDDVTQESLRRAEQTGIIFIDEIDKVASAGRGSGPDVSREGVQRDILPIVEGSTVMTKYGAVKTDYILFMAAGAFHTAKPSDLIPELQGRFPIRVELESLTLEDFVSILKEPKNALTQQYTHLLRSENIELEFAEGTIEEIAGIAASVNQNTENIGARRLHTIMEKLLEDLSFEAPELTLERFVITPQYVQEKLKDIAQDRDLSQYIL</sequence>
<reference evidence="13" key="1">
    <citation type="submission" date="2015-10" db="EMBL/GenBank/DDBJ databases">
        <title>Genome of Paenibacillus bovis sp. nov.</title>
        <authorList>
            <person name="Wu Z."/>
            <person name="Gao C."/>
            <person name="Liu Z."/>
            <person name="Zheng H."/>
        </authorList>
    </citation>
    <scope>NUCLEOTIDE SEQUENCE [LARGE SCALE GENOMIC DNA]</scope>
    <source>
        <strain evidence="13">BD3526</strain>
    </source>
</reference>
<feature type="domain" description="Clp ATPase C-terminal" evidence="11">
    <location>
        <begin position="361"/>
        <end position="455"/>
    </location>
</feature>
<proteinExistence type="inferred from homology"/>
<dbReference type="Proteomes" id="UP000078148">
    <property type="component" value="Chromosome"/>
</dbReference>
<dbReference type="Pfam" id="PF07724">
    <property type="entry name" value="AAA_2"/>
    <property type="match status" value="1"/>
</dbReference>
<dbReference type="InterPro" id="IPR050052">
    <property type="entry name" value="ATP-dep_Clp_protease_ClpX"/>
</dbReference>
<dbReference type="PANTHER" id="PTHR48102:SF3">
    <property type="entry name" value="ATP-DEPENDENT PROTEASE ATPASE SUBUNIT HSLU"/>
    <property type="match status" value="1"/>
</dbReference>
<keyword evidence="3 8" id="KW-0963">Cytoplasm</keyword>
<accession>A0A172ZGJ8</accession>
<feature type="binding site" evidence="8">
    <location>
        <position position="347"/>
    </location>
    <ligand>
        <name>ATP</name>
        <dbReference type="ChEBI" id="CHEBI:30616"/>
    </ligand>
</feature>
<dbReference type="InterPro" id="IPR019489">
    <property type="entry name" value="Clp_ATPase_C"/>
</dbReference>
<comment type="similarity">
    <text evidence="2 8">Belongs to the ClpX chaperone family. HslU subfamily.</text>
</comment>
<dbReference type="Pfam" id="PF00004">
    <property type="entry name" value="AAA"/>
    <property type="match status" value="1"/>
</dbReference>
<dbReference type="InterPro" id="IPR004491">
    <property type="entry name" value="HslU"/>
</dbReference>
<protein>
    <recommendedName>
        <fullName evidence="8">ATP-dependent protease ATPase subunit HslU</fullName>
    </recommendedName>
    <alternativeName>
        <fullName evidence="8">Unfoldase HslU</fullName>
    </alternativeName>
</protein>
<dbReference type="FunFam" id="3.40.50.300:FF:000213">
    <property type="entry name" value="ATP-dependent protease ATPase subunit HslU"/>
    <property type="match status" value="1"/>
</dbReference>
<dbReference type="EMBL" id="CP013023">
    <property type="protein sequence ID" value="ANF96512.1"/>
    <property type="molecule type" value="Genomic_DNA"/>
</dbReference>
<evidence type="ECO:0000256" key="6">
    <source>
        <dbReference type="ARBA" id="ARBA00023186"/>
    </source>
</evidence>
<dbReference type="GO" id="GO:0043335">
    <property type="term" value="P:protein unfolding"/>
    <property type="evidence" value="ECO:0007669"/>
    <property type="project" value="UniProtKB-UniRule"/>
</dbReference>
<name>A0A172ZGJ8_9BACL</name>
<comment type="subunit">
    <text evidence="8">A double ring-shaped homohexamer of HslV is capped on each side by a ring-shaped HslU homohexamer. The assembly of the HslU/HslV complex is dependent on binding of ATP.</text>
</comment>
<dbReference type="FunFam" id="3.40.50.300:FF:000220">
    <property type="entry name" value="ATP-dependent protease ATPase subunit HslU"/>
    <property type="match status" value="1"/>
</dbReference>
<evidence type="ECO:0000256" key="9">
    <source>
        <dbReference type="SAM" id="MobiDB-lite"/>
    </source>
</evidence>
<dbReference type="NCBIfam" id="NF003544">
    <property type="entry name" value="PRK05201.1"/>
    <property type="match status" value="1"/>
</dbReference>
<feature type="binding site" evidence="8">
    <location>
        <begin position="64"/>
        <end position="69"/>
    </location>
    <ligand>
        <name>ATP</name>
        <dbReference type="ChEBI" id="CHEBI:30616"/>
    </ligand>
</feature>
<evidence type="ECO:0000313" key="13">
    <source>
        <dbReference type="Proteomes" id="UP000078148"/>
    </source>
</evidence>
<dbReference type="SMART" id="SM00382">
    <property type="entry name" value="AAA"/>
    <property type="match status" value="1"/>
</dbReference>
<feature type="binding site" evidence="8">
    <location>
        <position position="22"/>
    </location>
    <ligand>
        <name>ATP</name>
        <dbReference type="ChEBI" id="CHEBI:30616"/>
    </ligand>
</feature>
<dbReference type="AlphaFoldDB" id="A0A172ZGJ8"/>
<feature type="region of interest" description="Disordered" evidence="9">
    <location>
        <begin position="158"/>
        <end position="177"/>
    </location>
</feature>
<feature type="binding site" evidence="8">
    <location>
        <position position="419"/>
    </location>
    <ligand>
        <name>ATP</name>
        <dbReference type="ChEBI" id="CHEBI:30616"/>
    </ligand>
</feature>
<evidence type="ECO:0000256" key="1">
    <source>
        <dbReference type="ARBA" id="ARBA00004496"/>
    </source>
</evidence>
<keyword evidence="4 8" id="KW-0547">Nucleotide-binding</keyword>
<evidence type="ECO:0000256" key="3">
    <source>
        <dbReference type="ARBA" id="ARBA00022490"/>
    </source>
</evidence>
<comment type="subcellular location">
    <subcellularLocation>
        <location evidence="1 8">Cytoplasm</location>
    </subcellularLocation>
</comment>
<dbReference type="SUPFAM" id="SSF52540">
    <property type="entry name" value="P-loop containing nucleoside triphosphate hydrolases"/>
    <property type="match status" value="1"/>
</dbReference>
<dbReference type="NCBIfam" id="TIGR00390">
    <property type="entry name" value="hslU"/>
    <property type="match status" value="1"/>
</dbReference>
<keyword evidence="6 8" id="KW-0143">Chaperone</keyword>
<feature type="domain" description="AAA+ ATPase" evidence="10">
    <location>
        <begin position="53"/>
        <end position="358"/>
    </location>
</feature>
<organism evidence="12 13">
    <name type="scientific">Paenibacillus bovis</name>
    <dbReference type="NCBI Taxonomy" id="1616788"/>
    <lineage>
        <taxon>Bacteria</taxon>
        <taxon>Bacillati</taxon>
        <taxon>Bacillota</taxon>
        <taxon>Bacilli</taxon>
        <taxon>Bacillales</taxon>
        <taxon>Paenibacillaceae</taxon>
        <taxon>Paenibacillus</taxon>
    </lineage>
</organism>
<dbReference type="GO" id="GO:0016887">
    <property type="term" value="F:ATP hydrolysis activity"/>
    <property type="evidence" value="ECO:0007669"/>
    <property type="project" value="InterPro"/>
</dbReference>
<reference evidence="12 13" key="2">
    <citation type="journal article" date="2016" name="Int. J. Syst. Evol. Microbiol.">
        <title>Paenibacillus bovis sp. nov., isolated from raw yak (Bos grunniens) milk.</title>
        <authorList>
            <person name="Gao C."/>
            <person name="Han J."/>
            <person name="Liu Z."/>
            <person name="Xu X."/>
            <person name="Hang F."/>
            <person name="Wu Z."/>
        </authorList>
    </citation>
    <scope>NUCLEOTIDE SEQUENCE [LARGE SCALE GENOMIC DNA]</scope>
    <source>
        <strain evidence="12 13">BD3526</strain>
    </source>
</reference>
<evidence type="ECO:0000256" key="2">
    <source>
        <dbReference type="ARBA" id="ARBA00009771"/>
    </source>
</evidence>
<dbReference type="GO" id="GO:0036402">
    <property type="term" value="F:proteasome-activating activity"/>
    <property type="evidence" value="ECO:0007669"/>
    <property type="project" value="UniProtKB-UniRule"/>
</dbReference>
<gene>
    <name evidence="8" type="primary">hslU</name>
    <name evidence="12" type="ORF">AR543_11195</name>
</gene>
<keyword evidence="5 8" id="KW-0067">ATP-binding</keyword>
<dbReference type="InterPro" id="IPR027417">
    <property type="entry name" value="P-loop_NTPase"/>
</dbReference>
<keyword evidence="13" id="KW-1185">Reference proteome</keyword>
<dbReference type="GO" id="GO:0008233">
    <property type="term" value="F:peptidase activity"/>
    <property type="evidence" value="ECO:0007669"/>
    <property type="project" value="InterPro"/>
</dbReference>
<feature type="compositionally biased region" description="Basic and acidic residues" evidence="9">
    <location>
        <begin position="167"/>
        <end position="177"/>
    </location>
</feature>
<evidence type="ECO:0000259" key="10">
    <source>
        <dbReference type="SMART" id="SM00382"/>
    </source>
</evidence>
<dbReference type="Gene3D" id="3.40.50.300">
    <property type="entry name" value="P-loop containing nucleotide triphosphate hydrolases"/>
    <property type="match status" value="2"/>
</dbReference>
<dbReference type="OrthoDB" id="9804062at2"/>
<dbReference type="Gene3D" id="1.10.8.60">
    <property type="match status" value="1"/>
</dbReference>
<comment type="function">
    <text evidence="8">ATPase subunit of a proteasome-like degradation complex; this subunit has chaperone activity. The binding of ATP and its subsequent hydrolysis by HslU are essential for unfolding of protein substrates subsequently hydrolyzed by HslV. HslU recognizes the N-terminal part of its protein substrates and unfolds these before they are guided to HslV for hydrolysis.</text>
</comment>
<dbReference type="InterPro" id="IPR003593">
    <property type="entry name" value="AAA+_ATPase"/>
</dbReference>